<sequence length="112" mass="12482">MARTRRTEAQVAEAKRRRIQAEEQRIAEQEQQHPPAPPLPAGASHWDRLPTELHGMIIEASGPLTKLAVGAMTPDQLEAASNEEKRQAWEDAFAIEWQGDLRLLPGVAIVMI</sequence>
<evidence type="ECO:0000313" key="3">
    <source>
        <dbReference type="Proteomes" id="UP001527925"/>
    </source>
</evidence>
<dbReference type="Proteomes" id="UP001527925">
    <property type="component" value="Unassembled WGS sequence"/>
</dbReference>
<protein>
    <submittedName>
        <fullName evidence="2">Uncharacterized protein</fullName>
    </submittedName>
</protein>
<keyword evidence="3" id="KW-1185">Reference proteome</keyword>
<comment type="caution">
    <text evidence="2">The sequence shown here is derived from an EMBL/GenBank/DDBJ whole genome shotgun (WGS) entry which is preliminary data.</text>
</comment>
<feature type="compositionally biased region" description="Basic and acidic residues" evidence="1">
    <location>
        <begin position="19"/>
        <end position="31"/>
    </location>
</feature>
<name>A0ABR4NBZ2_9FUNG</name>
<reference evidence="2 3" key="1">
    <citation type="submission" date="2023-09" db="EMBL/GenBank/DDBJ databases">
        <title>Pangenome analysis of Batrachochytrium dendrobatidis and related Chytrids.</title>
        <authorList>
            <person name="Yacoub M.N."/>
            <person name="Stajich J.E."/>
            <person name="James T.Y."/>
        </authorList>
    </citation>
    <scope>NUCLEOTIDE SEQUENCE [LARGE SCALE GENOMIC DNA]</scope>
    <source>
        <strain evidence="2 3">JEL0888</strain>
    </source>
</reference>
<evidence type="ECO:0000256" key="1">
    <source>
        <dbReference type="SAM" id="MobiDB-lite"/>
    </source>
</evidence>
<organism evidence="2 3">
    <name type="scientific">Polyrhizophydium stewartii</name>
    <dbReference type="NCBI Taxonomy" id="2732419"/>
    <lineage>
        <taxon>Eukaryota</taxon>
        <taxon>Fungi</taxon>
        <taxon>Fungi incertae sedis</taxon>
        <taxon>Chytridiomycota</taxon>
        <taxon>Chytridiomycota incertae sedis</taxon>
        <taxon>Chytridiomycetes</taxon>
        <taxon>Rhizophydiales</taxon>
        <taxon>Rhizophydiales incertae sedis</taxon>
        <taxon>Polyrhizophydium</taxon>
    </lineage>
</organism>
<feature type="region of interest" description="Disordered" evidence="1">
    <location>
        <begin position="1"/>
        <end position="48"/>
    </location>
</feature>
<proteinExistence type="predicted"/>
<dbReference type="EMBL" id="JADGIZ020000013">
    <property type="protein sequence ID" value="KAL2917009.1"/>
    <property type="molecule type" value="Genomic_DNA"/>
</dbReference>
<accession>A0ABR4NBZ2</accession>
<evidence type="ECO:0000313" key="2">
    <source>
        <dbReference type="EMBL" id="KAL2917009.1"/>
    </source>
</evidence>
<gene>
    <name evidence="2" type="ORF">HK105_203441</name>
</gene>